<sequence>PHTTRIPDAPPVDVTAPTAPQTPPVDVTAPTAAQVPPVDGPAPTAPQTPPVDVTAPTAAQVPPVDGPAPTAPQTPPVDATAPTAPQTPPVDATAPTAAQTPPVDATAPTAAGSSPAGAEPSTPLSGGREQPPTARSSVSGEPAPPPRGQVAEARWREFDADGAGNVYDRNGNHLYTLDSEGDAFTMDGRQVQPLVDGDSPIGYVDGDGRMIAFDGRGQPQLIENRIPGQSTVEVQGEWTTLEELGFEPNWIAGGANTTPIDGVPHAVTTPRNYLQSDVRARWAGVGAGPNGELYGQSGAVFGRIDGSGRMWTEGGDEIVSYSRQGNRIVSIRTPDGTLIDTG</sequence>
<name>A0A3B0TL48_9ZZZZ</name>
<dbReference type="EMBL" id="UOEK01000564">
    <property type="protein sequence ID" value="VAW09374.1"/>
    <property type="molecule type" value="Genomic_DNA"/>
</dbReference>
<evidence type="ECO:0000256" key="1">
    <source>
        <dbReference type="SAM" id="MobiDB-lite"/>
    </source>
</evidence>
<feature type="compositionally biased region" description="Pro residues" evidence="1">
    <location>
        <begin position="64"/>
        <end position="75"/>
    </location>
</feature>
<feature type="non-terminal residue" evidence="2">
    <location>
        <position position="1"/>
    </location>
</feature>
<feature type="compositionally biased region" description="Low complexity" evidence="1">
    <location>
        <begin position="76"/>
        <end position="123"/>
    </location>
</feature>
<feature type="compositionally biased region" description="Pro residues" evidence="1">
    <location>
        <begin position="38"/>
        <end position="49"/>
    </location>
</feature>
<feature type="compositionally biased region" description="Low complexity" evidence="1">
    <location>
        <begin position="11"/>
        <end position="37"/>
    </location>
</feature>
<protein>
    <submittedName>
        <fullName evidence="2">Uncharacterized protein</fullName>
    </submittedName>
</protein>
<reference evidence="2" key="1">
    <citation type="submission" date="2018-06" db="EMBL/GenBank/DDBJ databases">
        <authorList>
            <person name="Zhirakovskaya E."/>
        </authorList>
    </citation>
    <scope>NUCLEOTIDE SEQUENCE</scope>
</reference>
<accession>A0A3B0TL48</accession>
<gene>
    <name evidence="2" type="ORF">MNBD_ACTINO02-1748</name>
</gene>
<dbReference type="AlphaFoldDB" id="A0A3B0TL48"/>
<organism evidence="2">
    <name type="scientific">hydrothermal vent metagenome</name>
    <dbReference type="NCBI Taxonomy" id="652676"/>
    <lineage>
        <taxon>unclassified sequences</taxon>
        <taxon>metagenomes</taxon>
        <taxon>ecological metagenomes</taxon>
    </lineage>
</organism>
<evidence type="ECO:0000313" key="2">
    <source>
        <dbReference type="EMBL" id="VAW09374.1"/>
    </source>
</evidence>
<proteinExistence type="predicted"/>
<feature type="region of interest" description="Disordered" evidence="1">
    <location>
        <begin position="1"/>
        <end position="149"/>
    </location>
</feature>